<sequence length="170" mass="19218">MFESYIWFVLSTIAAAFMAVAMIVVRLRASRKPASVKKIILPPFFMSTGALMFVVPIFRVTWAQVGEALLVGIIFSVFLIKTSKFEIRGKEIYLVPSKAFAAILFGLLALRIVLKILIGQSISFGETSGMFFLLAFGMIFTWRIAMLVKYLQLERQLKQSKDLKSFMAQK</sequence>
<dbReference type="EMBL" id="AVPE01000003">
    <property type="protein sequence ID" value="KGX93073.1"/>
    <property type="molecule type" value="Genomic_DNA"/>
</dbReference>
<dbReference type="InterPro" id="IPR031306">
    <property type="entry name" value="CcdC"/>
</dbReference>
<dbReference type="InterPro" id="IPR058247">
    <property type="entry name" value="DUF1453"/>
</dbReference>
<gene>
    <name evidence="2" type="ORF">N781_11675</name>
</gene>
<keyword evidence="3" id="KW-1185">Reference proteome</keyword>
<dbReference type="STRING" id="1385510.GCA_000425205_01433"/>
<feature type="transmembrane region" description="Helical" evidence="1">
    <location>
        <begin position="92"/>
        <end position="118"/>
    </location>
</feature>
<keyword evidence="1" id="KW-0472">Membrane</keyword>
<evidence type="ECO:0000256" key="1">
    <source>
        <dbReference type="SAM" id="Phobius"/>
    </source>
</evidence>
<dbReference type="Proteomes" id="UP000030528">
    <property type="component" value="Unassembled WGS sequence"/>
</dbReference>
<comment type="caution">
    <text evidence="2">The sequence shown here is derived from an EMBL/GenBank/DDBJ whole genome shotgun (WGS) entry which is preliminary data.</text>
</comment>
<dbReference type="Pfam" id="PF07301">
    <property type="entry name" value="DUF1453"/>
    <property type="match status" value="1"/>
</dbReference>
<dbReference type="PIRSF" id="PIRSF021441">
    <property type="entry name" value="DUF1453"/>
    <property type="match status" value="1"/>
</dbReference>
<reference evidence="2 3" key="1">
    <citation type="submission" date="2013-08" db="EMBL/GenBank/DDBJ databases">
        <authorList>
            <person name="Huang J."/>
            <person name="Wang G."/>
        </authorList>
    </citation>
    <scope>NUCLEOTIDE SEQUENCE [LARGE SCALE GENOMIC DNA]</scope>
    <source>
        <strain evidence="2 3">JSM 076056</strain>
    </source>
</reference>
<dbReference type="PANTHER" id="PTHR39164:SF1">
    <property type="entry name" value="PROTEIN CCDC"/>
    <property type="match status" value="1"/>
</dbReference>
<feature type="transmembrane region" description="Helical" evidence="1">
    <location>
        <begin position="39"/>
        <end position="58"/>
    </location>
</feature>
<dbReference type="RefSeq" id="WP_081658187.1">
    <property type="nucleotide sequence ID" value="NZ_AULI01000005.1"/>
</dbReference>
<feature type="transmembrane region" description="Helical" evidence="1">
    <location>
        <begin position="6"/>
        <end position="27"/>
    </location>
</feature>
<protein>
    <submittedName>
        <fullName evidence="2">Membrane protein</fullName>
    </submittedName>
</protein>
<evidence type="ECO:0000313" key="3">
    <source>
        <dbReference type="Proteomes" id="UP000030528"/>
    </source>
</evidence>
<organism evidence="2 3">
    <name type="scientific">Pontibacillus halophilus JSM 076056 = DSM 19796</name>
    <dbReference type="NCBI Taxonomy" id="1385510"/>
    <lineage>
        <taxon>Bacteria</taxon>
        <taxon>Bacillati</taxon>
        <taxon>Bacillota</taxon>
        <taxon>Bacilli</taxon>
        <taxon>Bacillales</taxon>
        <taxon>Bacillaceae</taxon>
        <taxon>Pontibacillus</taxon>
    </lineage>
</organism>
<evidence type="ECO:0000313" key="2">
    <source>
        <dbReference type="EMBL" id="KGX93073.1"/>
    </source>
</evidence>
<feature type="transmembrane region" description="Helical" evidence="1">
    <location>
        <begin position="130"/>
        <end position="151"/>
    </location>
</feature>
<dbReference type="PANTHER" id="PTHR39164">
    <property type="entry name" value="PROTEIN CCDC"/>
    <property type="match status" value="1"/>
</dbReference>
<keyword evidence="1" id="KW-1133">Transmembrane helix</keyword>
<accession>A0A0A5GPB5</accession>
<proteinExistence type="predicted"/>
<dbReference type="OrthoDB" id="120091at2"/>
<dbReference type="AlphaFoldDB" id="A0A0A5GPB5"/>
<feature type="transmembrane region" description="Helical" evidence="1">
    <location>
        <begin position="64"/>
        <end position="80"/>
    </location>
</feature>
<dbReference type="eggNOG" id="COG4846">
    <property type="taxonomic scope" value="Bacteria"/>
</dbReference>
<keyword evidence="1" id="KW-0812">Transmembrane</keyword>
<name>A0A0A5GPB5_9BACI</name>